<reference evidence="1" key="1">
    <citation type="submission" date="2022-10" db="EMBL/GenBank/DDBJ databases">
        <title>The complete genomes of actinobacterial strains from the NBC collection.</title>
        <authorList>
            <person name="Joergensen T.S."/>
            <person name="Alvarez Arevalo M."/>
            <person name="Sterndorff E.B."/>
            <person name="Faurdal D."/>
            <person name="Vuksanovic O."/>
            <person name="Mourched A.-S."/>
            <person name="Charusanti P."/>
            <person name="Shaw S."/>
            <person name="Blin K."/>
            <person name="Weber T."/>
        </authorList>
    </citation>
    <scope>NUCLEOTIDE SEQUENCE</scope>
    <source>
        <strain evidence="1">NBC_00008</strain>
    </source>
</reference>
<protein>
    <submittedName>
        <fullName evidence="1">Phosphoglycerate mutase family protein</fullName>
    </submittedName>
</protein>
<sequence length="78" mass="8269">MRTLYVVTHPEATHHVEGVVGGGHDSRLTPDGIRAAVSIAHALRARIPDGAEVELVSSDPQRTLHRDGSDVVITPVTA</sequence>
<dbReference type="Gene3D" id="3.40.50.1240">
    <property type="entry name" value="Phosphoglycerate mutase-like"/>
    <property type="match status" value="1"/>
</dbReference>
<name>A0AAU2W2P7_9ACTN</name>
<proteinExistence type="predicted"/>
<gene>
    <name evidence="1" type="ORF">OG398_38195</name>
</gene>
<dbReference type="InterPro" id="IPR029033">
    <property type="entry name" value="His_PPase_superfam"/>
</dbReference>
<dbReference type="AlphaFoldDB" id="A0AAU2W2P7"/>
<accession>A0AAU2W2P7</accession>
<dbReference type="InterPro" id="IPR013078">
    <property type="entry name" value="His_Pase_superF_clade-1"/>
</dbReference>
<dbReference type="SUPFAM" id="SSF53254">
    <property type="entry name" value="Phosphoglycerate mutase-like"/>
    <property type="match status" value="1"/>
</dbReference>
<evidence type="ECO:0000313" key="1">
    <source>
        <dbReference type="EMBL" id="WTW73663.1"/>
    </source>
</evidence>
<organism evidence="1">
    <name type="scientific">Streptomyces sp. NBC_00008</name>
    <dbReference type="NCBI Taxonomy" id="2903610"/>
    <lineage>
        <taxon>Bacteria</taxon>
        <taxon>Bacillati</taxon>
        <taxon>Actinomycetota</taxon>
        <taxon>Actinomycetes</taxon>
        <taxon>Kitasatosporales</taxon>
        <taxon>Streptomycetaceae</taxon>
        <taxon>Streptomyces</taxon>
    </lineage>
</organism>
<dbReference type="Pfam" id="PF00300">
    <property type="entry name" value="His_Phos_1"/>
    <property type="match status" value="1"/>
</dbReference>
<dbReference type="EMBL" id="CP108313">
    <property type="protein sequence ID" value="WTW73663.1"/>
    <property type="molecule type" value="Genomic_DNA"/>
</dbReference>